<evidence type="ECO:0000313" key="3">
    <source>
        <dbReference type="Proteomes" id="UP000717585"/>
    </source>
</evidence>
<accession>A0A8J6B2L6</accession>
<evidence type="ECO:0000313" key="2">
    <source>
        <dbReference type="EMBL" id="KAG9391652.1"/>
    </source>
</evidence>
<dbReference type="Proteomes" id="UP000717585">
    <property type="component" value="Unassembled WGS sequence"/>
</dbReference>
<feature type="region of interest" description="Disordered" evidence="1">
    <location>
        <begin position="1"/>
        <end position="41"/>
    </location>
</feature>
<gene>
    <name evidence="2" type="ORF">J8273_6417</name>
</gene>
<protein>
    <submittedName>
        <fullName evidence="2">Uncharacterized protein</fullName>
    </submittedName>
</protein>
<dbReference type="AlphaFoldDB" id="A0A8J6B2L6"/>
<organism evidence="2 3">
    <name type="scientific">Carpediemonas membranifera</name>
    <dbReference type="NCBI Taxonomy" id="201153"/>
    <lineage>
        <taxon>Eukaryota</taxon>
        <taxon>Metamonada</taxon>
        <taxon>Carpediemonas-like organisms</taxon>
        <taxon>Carpediemonas</taxon>
    </lineage>
</organism>
<proteinExistence type="predicted"/>
<comment type="caution">
    <text evidence="2">The sequence shown here is derived from an EMBL/GenBank/DDBJ whole genome shotgun (WGS) entry which is preliminary data.</text>
</comment>
<dbReference type="EMBL" id="JAHDYR010000053">
    <property type="protein sequence ID" value="KAG9391652.1"/>
    <property type="molecule type" value="Genomic_DNA"/>
</dbReference>
<reference evidence="2" key="1">
    <citation type="submission" date="2021-05" db="EMBL/GenBank/DDBJ databases">
        <title>A free-living protist that lacks canonical eukaryotic 1 DNA replication and segregation systems.</title>
        <authorList>
            <person name="Salas-Leiva D.E."/>
            <person name="Tromer E.C."/>
            <person name="Curtis B.A."/>
            <person name="Jerlstrom-Hultqvist J."/>
            <person name="Kolisko M."/>
            <person name="Yi Z."/>
            <person name="Salas-Leiva J.S."/>
            <person name="Gallot-Lavallee L."/>
            <person name="Kops G.J.P.L."/>
            <person name="Archibald J.M."/>
            <person name="Simpson A.G.B."/>
            <person name="Roger A.J."/>
        </authorList>
    </citation>
    <scope>NUCLEOTIDE SEQUENCE</scope>
    <source>
        <strain evidence="2">BICM</strain>
    </source>
</reference>
<feature type="compositionally biased region" description="Polar residues" evidence="1">
    <location>
        <begin position="1"/>
        <end position="17"/>
    </location>
</feature>
<feature type="region of interest" description="Disordered" evidence="1">
    <location>
        <begin position="379"/>
        <end position="398"/>
    </location>
</feature>
<evidence type="ECO:0000256" key="1">
    <source>
        <dbReference type="SAM" id="MobiDB-lite"/>
    </source>
</evidence>
<name>A0A8J6B2L6_9EUKA</name>
<sequence length="398" mass="44597">MLPNNLSANSPISSQNARPARSADEPKSIRGAVGFPPVPADGVSTMITQKTFEIPLIYNASPKWRTSTALKEQRKADFLRGTQETIRQTVQYYKTTAQRQVEKEEFEFKRDSKAGKMTRTELLEKRRQEALNQSHKSPPELPKFTGLDQPFYNVLTMTAPPGSTATTRNSRRMAIAAKHRKKLDFTDEEEPSRDDPHKVNWRTKTVSNKVGNKIPRFDQVDGPLQSAKIPYPFPLRPGRKHSAKPRFTTTIDRTDSEVGFIDAMVRDASNEEIIGPMYSSFTPDNIFREPQLPKPKRDVPPINKEASEAEAMIRPVEAIAPEALGQRMQAVVLGRSIAPRGSRIMRFDLQALKSGRVGENPRVSDAGVRPGQLKRPVSCPPGSVRMGGFDRMSHLSVR</sequence>
<keyword evidence="3" id="KW-1185">Reference proteome</keyword>